<keyword evidence="2" id="KW-0812">Transmembrane</keyword>
<keyword evidence="4" id="KW-1185">Reference proteome</keyword>
<evidence type="ECO:0000313" key="3">
    <source>
        <dbReference type="EMBL" id="GMR43292.1"/>
    </source>
</evidence>
<organism evidence="3 4">
    <name type="scientific">Pristionchus mayeri</name>
    <dbReference type="NCBI Taxonomy" id="1317129"/>
    <lineage>
        <taxon>Eukaryota</taxon>
        <taxon>Metazoa</taxon>
        <taxon>Ecdysozoa</taxon>
        <taxon>Nematoda</taxon>
        <taxon>Chromadorea</taxon>
        <taxon>Rhabditida</taxon>
        <taxon>Rhabditina</taxon>
        <taxon>Diplogasteromorpha</taxon>
        <taxon>Diplogasteroidea</taxon>
        <taxon>Neodiplogasteridae</taxon>
        <taxon>Pristionchus</taxon>
    </lineage>
</organism>
<keyword evidence="2" id="KW-1133">Transmembrane helix</keyword>
<feature type="non-terminal residue" evidence="3">
    <location>
        <position position="1"/>
    </location>
</feature>
<protein>
    <submittedName>
        <fullName evidence="3">Uncharacterized protein</fullName>
    </submittedName>
</protein>
<accession>A0AAN5CGE3</accession>
<comment type="caution">
    <text evidence="3">The sequence shown here is derived from an EMBL/GenBank/DDBJ whole genome shotgun (WGS) entry which is preliminary data.</text>
</comment>
<dbReference type="AlphaFoldDB" id="A0AAN5CGE3"/>
<dbReference type="Proteomes" id="UP001328107">
    <property type="component" value="Unassembled WGS sequence"/>
</dbReference>
<feature type="transmembrane region" description="Helical" evidence="2">
    <location>
        <begin position="93"/>
        <end position="114"/>
    </location>
</feature>
<gene>
    <name evidence="3" type="ORF">PMAYCL1PPCAC_13487</name>
</gene>
<dbReference type="EMBL" id="BTRK01000003">
    <property type="protein sequence ID" value="GMR43292.1"/>
    <property type="molecule type" value="Genomic_DNA"/>
</dbReference>
<feature type="region of interest" description="Disordered" evidence="1">
    <location>
        <begin position="1"/>
        <end position="58"/>
    </location>
</feature>
<evidence type="ECO:0000256" key="2">
    <source>
        <dbReference type="SAM" id="Phobius"/>
    </source>
</evidence>
<feature type="compositionally biased region" description="Basic and acidic residues" evidence="1">
    <location>
        <begin position="34"/>
        <end position="44"/>
    </location>
</feature>
<keyword evidence="2" id="KW-0472">Membrane</keyword>
<sequence length="136" mass="15483">RYLRQEHEQGTRPSRQGKDPVQIGQTAGVSLRRQRVDTRDEGHRVQRRPSTVGWKEQEGEVRRVRRSCAQQQSAVIERLPYSLTTVPLPLPSLSLFCCSIACIALPLVMLPWSLKPSRGAHFRNLDTSTNLRLLCP</sequence>
<name>A0AAN5CGE3_9BILA</name>
<evidence type="ECO:0000256" key="1">
    <source>
        <dbReference type="SAM" id="MobiDB-lite"/>
    </source>
</evidence>
<reference evidence="4" key="1">
    <citation type="submission" date="2022-10" db="EMBL/GenBank/DDBJ databases">
        <title>Genome assembly of Pristionchus species.</title>
        <authorList>
            <person name="Yoshida K."/>
            <person name="Sommer R.J."/>
        </authorList>
    </citation>
    <scope>NUCLEOTIDE SEQUENCE [LARGE SCALE GENOMIC DNA]</scope>
    <source>
        <strain evidence="4">RS5460</strain>
    </source>
</reference>
<proteinExistence type="predicted"/>
<evidence type="ECO:0000313" key="4">
    <source>
        <dbReference type="Proteomes" id="UP001328107"/>
    </source>
</evidence>
<feature type="compositionally biased region" description="Basic and acidic residues" evidence="1">
    <location>
        <begin position="1"/>
        <end position="10"/>
    </location>
</feature>